<name>A0A7Z0ECR9_9MICO</name>
<protein>
    <submittedName>
        <fullName evidence="1">Uncharacterized protein</fullName>
    </submittedName>
</protein>
<dbReference type="EMBL" id="JACCFM010000001">
    <property type="protein sequence ID" value="NYJ19215.1"/>
    <property type="molecule type" value="Genomic_DNA"/>
</dbReference>
<organism evidence="1 2">
    <name type="scientific">Glaciibacter psychrotolerans</name>
    <dbReference type="NCBI Taxonomy" id="670054"/>
    <lineage>
        <taxon>Bacteria</taxon>
        <taxon>Bacillati</taxon>
        <taxon>Actinomycetota</taxon>
        <taxon>Actinomycetes</taxon>
        <taxon>Micrococcales</taxon>
        <taxon>Microbacteriaceae</taxon>
        <taxon>Glaciibacter</taxon>
    </lineage>
</organism>
<evidence type="ECO:0000313" key="1">
    <source>
        <dbReference type="EMBL" id="NYJ19215.1"/>
    </source>
</evidence>
<reference evidence="1 2" key="1">
    <citation type="submission" date="2020-07" db="EMBL/GenBank/DDBJ databases">
        <title>Sequencing the genomes of 1000 actinobacteria strains.</title>
        <authorList>
            <person name="Klenk H.-P."/>
        </authorList>
    </citation>
    <scope>NUCLEOTIDE SEQUENCE [LARGE SCALE GENOMIC DNA]</scope>
    <source>
        <strain evidence="1 2">LI1</strain>
    </source>
</reference>
<dbReference type="Proteomes" id="UP000537260">
    <property type="component" value="Unassembled WGS sequence"/>
</dbReference>
<dbReference type="RefSeq" id="WP_179578015.1">
    <property type="nucleotide sequence ID" value="NZ_JACCFM010000001.1"/>
</dbReference>
<proteinExistence type="predicted"/>
<dbReference type="AlphaFoldDB" id="A0A7Z0ECR9"/>
<accession>A0A7Z0ECR9</accession>
<gene>
    <name evidence="1" type="ORF">HNR05_001006</name>
</gene>
<keyword evidence="2" id="KW-1185">Reference proteome</keyword>
<sequence length="89" mass="9360">MTADPYSGTVYRDMVNALDAVDAAHAMGSGDVETAADAGAAIRQIDIAIRSLNSAREKLEIVASACNRKLDDAILTRAVADPHKGHNPQ</sequence>
<comment type="caution">
    <text evidence="1">The sequence shown here is derived from an EMBL/GenBank/DDBJ whole genome shotgun (WGS) entry which is preliminary data.</text>
</comment>
<evidence type="ECO:0000313" key="2">
    <source>
        <dbReference type="Proteomes" id="UP000537260"/>
    </source>
</evidence>